<protein>
    <submittedName>
        <fullName evidence="2">Uncharacterized protein</fullName>
    </submittedName>
</protein>
<feature type="compositionally biased region" description="Basic residues" evidence="1">
    <location>
        <begin position="149"/>
        <end position="184"/>
    </location>
</feature>
<evidence type="ECO:0000256" key="1">
    <source>
        <dbReference type="SAM" id="MobiDB-lite"/>
    </source>
</evidence>
<organism evidence="2 3">
    <name type="scientific">Ignelater luminosus</name>
    <name type="common">Cucubano</name>
    <name type="synonym">Pyrophorus luminosus</name>
    <dbReference type="NCBI Taxonomy" id="2038154"/>
    <lineage>
        <taxon>Eukaryota</taxon>
        <taxon>Metazoa</taxon>
        <taxon>Ecdysozoa</taxon>
        <taxon>Arthropoda</taxon>
        <taxon>Hexapoda</taxon>
        <taxon>Insecta</taxon>
        <taxon>Pterygota</taxon>
        <taxon>Neoptera</taxon>
        <taxon>Endopterygota</taxon>
        <taxon>Coleoptera</taxon>
        <taxon>Polyphaga</taxon>
        <taxon>Elateriformia</taxon>
        <taxon>Elateroidea</taxon>
        <taxon>Elateridae</taxon>
        <taxon>Agrypninae</taxon>
        <taxon>Pyrophorini</taxon>
        <taxon>Ignelater</taxon>
    </lineage>
</organism>
<dbReference type="AlphaFoldDB" id="A0A8K0G4Z9"/>
<name>A0A8K0G4Z9_IGNLU</name>
<proteinExistence type="predicted"/>
<keyword evidence="3" id="KW-1185">Reference proteome</keyword>
<feature type="region of interest" description="Disordered" evidence="1">
    <location>
        <begin position="113"/>
        <end position="184"/>
    </location>
</feature>
<dbReference type="EMBL" id="VTPC01088600">
    <property type="protein sequence ID" value="KAF2886126.1"/>
    <property type="molecule type" value="Genomic_DNA"/>
</dbReference>
<comment type="caution">
    <text evidence="2">The sequence shown here is derived from an EMBL/GenBank/DDBJ whole genome shotgun (WGS) entry which is preliminary data.</text>
</comment>
<evidence type="ECO:0000313" key="3">
    <source>
        <dbReference type="Proteomes" id="UP000801492"/>
    </source>
</evidence>
<gene>
    <name evidence="2" type="ORF">ILUMI_20045</name>
</gene>
<dbReference type="Proteomes" id="UP000801492">
    <property type="component" value="Unassembled WGS sequence"/>
</dbReference>
<evidence type="ECO:0000313" key="2">
    <source>
        <dbReference type="EMBL" id="KAF2886126.1"/>
    </source>
</evidence>
<dbReference type="OrthoDB" id="6781261at2759"/>
<accession>A0A8K0G4Z9</accession>
<feature type="compositionally biased region" description="Basic residues" evidence="1">
    <location>
        <begin position="121"/>
        <end position="131"/>
    </location>
</feature>
<sequence length="184" mass="21158">MMLLRDHSPTNMKVDGATLNPFFIGSDASLKQEIRKWLVAHPGRAVTIYQMVQLFTAAFIRAAVMQAAIPGFKKTGIYPPNRDLLQAPKDLETKPSTFSCGSLFSISLRMLMPPPQEQQRVRTKNNRRKGKTAILTSSPYKLELEKKTGKTRKAPKRRLFNPTQNKKKVQKRRKERRRKQQIKP</sequence>
<reference evidence="2" key="1">
    <citation type="submission" date="2019-08" db="EMBL/GenBank/DDBJ databases">
        <title>The genome of the North American firefly Photinus pyralis.</title>
        <authorList>
            <consortium name="Photinus pyralis genome working group"/>
            <person name="Fallon T.R."/>
            <person name="Sander Lower S.E."/>
            <person name="Weng J.-K."/>
        </authorList>
    </citation>
    <scope>NUCLEOTIDE SEQUENCE</scope>
    <source>
        <strain evidence="2">TRF0915ILg1</strain>
        <tissue evidence="2">Whole body</tissue>
    </source>
</reference>